<feature type="transmembrane region" description="Helical" evidence="7">
    <location>
        <begin position="115"/>
        <end position="137"/>
    </location>
</feature>
<dbReference type="STRING" id="118967.SAMN02745191_1380"/>
<evidence type="ECO:0000256" key="3">
    <source>
        <dbReference type="ARBA" id="ARBA00022475"/>
    </source>
</evidence>
<dbReference type="RefSeq" id="WP_078711783.1">
    <property type="nucleotide sequence ID" value="NZ_FUWY01000003.1"/>
</dbReference>
<dbReference type="EMBL" id="FUWY01000003">
    <property type="protein sequence ID" value="SJZ69745.1"/>
    <property type="molecule type" value="Genomic_DNA"/>
</dbReference>
<keyword evidence="3" id="KW-1003">Cell membrane</keyword>
<evidence type="ECO:0000256" key="1">
    <source>
        <dbReference type="ARBA" id="ARBA00004651"/>
    </source>
</evidence>
<keyword evidence="4 7" id="KW-0812">Transmembrane</keyword>
<dbReference type="AlphaFoldDB" id="A0A1T4MSK7"/>
<accession>A0A1T4MSK7</accession>
<feature type="transmembrane region" description="Helical" evidence="7">
    <location>
        <begin position="85"/>
        <end position="103"/>
    </location>
</feature>
<reference evidence="9" key="1">
    <citation type="submission" date="2017-02" db="EMBL/GenBank/DDBJ databases">
        <authorList>
            <person name="Varghese N."/>
            <person name="Submissions S."/>
        </authorList>
    </citation>
    <scope>NUCLEOTIDE SEQUENCE [LARGE SCALE GENOMIC DNA]</scope>
    <source>
        <strain evidence="9">ATCC 25662</strain>
    </source>
</reference>
<dbReference type="Proteomes" id="UP000243297">
    <property type="component" value="Unassembled WGS sequence"/>
</dbReference>
<evidence type="ECO:0000256" key="5">
    <source>
        <dbReference type="ARBA" id="ARBA00022989"/>
    </source>
</evidence>
<evidence type="ECO:0000313" key="9">
    <source>
        <dbReference type="Proteomes" id="UP000243297"/>
    </source>
</evidence>
<keyword evidence="6 7" id="KW-0472">Membrane</keyword>
<evidence type="ECO:0000256" key="6">
    <source>
        <dbReference type="ARBA" id="ARBA00023136"/>
    </source>
</evidence>
<evidence type="ECO:0000256" key="7">
    <source>
        <dbReference type="SAM" id="Phobius"/>
    </source>
</evidence>
<dbReference type="GO" id="GO:0005886">
    <property type="term" value="C:plasma membrane"/>
    <property type="evidence" value="ECO:0007669"/>
    <property type="project" value="UniProtKB-SubCell"/>
</dbReference>
<name>A0A1T4MSK7_9FIRM</name>
<dbReference type="InterPro" id="IPR018383">
    <property type="entry name" value="UPF0324_pro"/>
</dbReference>
<comment type="subcellular location">
    <subcellularLocation>
        <location evidence="1">Cell membrane</location>
        <topology evidence="1">Multi-pass membrane protein</topology>
    </subcellularLocation>
</comment>
<sequence length="337" mass="36168">MDKKYGVLCCLILAIIATGLSKVQSVISGPMIGLILGMIMMNIFSFKSEFLEGAKYCAKRILNLSIIFVGATLNLKQIIGYGGKAVPLLIINILIAFAVARYFGKKKGISRNTYLMIGGGTSICGGSAIATIASIIKAKEQEIAYAMAAIFFFDLLAAVAYPYLATILSLTPEQFGVFAGASINDTSSVAAAEATYNVLHGLDISNALTVKLTRTTLLLLVSLGLSFVQSKSEKETGSSLKLTKVLPPFILMFIVASLLNTFGVFELASETMFNSKSYLPSLIKDLSKFLMTIALCGVGFKIKFNTIFQEGKQAVILGGITWVSLFVSTLIAVKLFF</sequence>
<proteinExistence type="inferred from homology"/>
<feature type="transmembrane region" description="Helical" evidence="7">
    <location>
        <begin position="249"/>
        <end position="268"/>
    </location>
</feature>
<protein>
    <submittedName>
        <fullName evidence="8">Conserved hypothetical integral membrane protein</fullName>
    </submittedName>
</protein>
<evidence type="ECO:0000256" key="2">
    <source>
        <dbReference type="ARBA" id="ARBA00007977"/>
    </source>
</evidence>
<keyword evidence="9" id="KW-1185">Reference proteome</keyword>
<evidence type="ECO:0000313" key="8">
    <source>
        <dbReference type="EMBL" id="SJZ69745.1"/>
    </source>
</evidence>
<feature type="transmembrane region" description="Helical" evidence="7">
    <location>
        <begin position="31"/>
        <end position="49"/>
    </location>
</feature>
<feature type="transmembrane region" description="Helical" evidence="7">
    <location>
        <begin position="143"/>
        <end position="164"/>
    </location>
</feature>
<organism evidence="8 9">
    <name type="scientific">Anaerorhabdus furcosa</name>
    <dbReference type="NCBI Taxonomy" id="118967"/>
    <lineage>
        <taxon>Bacteria</taxon>
        <taxon>Bacillati</taxon>
        <taxon>Bacillota</taxon>
        <taxon>Erysipelotrichia</taxon>
        <taxon>Erysipelotrichales</taxon>
        <taxon>Erysipelotrichaceae</taxon>
        <taxon>Anaerorhabdus</taxon>
    </lineage>
</organism>
<keyword evidence="5 7" id="KW-1133">Transmembrane helix</keyword>
<evidence type="ECO:0000256" key="4">
    <source>
        <dbReference type="ARBA" id="ARBA00022692"/>
    </source>
</evidence>
<gene>
    <name evidence="8" type="ORF">SAMN02745191_1380</name>
</gene>
<dbReference type="PANTHER" id="PTHR30106:SF1">
    <property type="entry name" value="UPF0324 MEMBRANE PROTEIN FN0533"/>
    <property type="match status" value="1"/>
</dbReference>
<comment type="similarity">
    <text evidence="2">Belongs to the UPF0324 family.</text>
</comment>
<dbReference type="OrthoDB" id="9811391at2"/>
<dbReference type="Pfam" id="PF03601">
    <property type="entry name" value="Cons_hypoth698"/>
    <property type="match status" value="1"/>
</dbReference>
<feature type="transmembrane region" description="Helical" evidence="7">
    <location>
        <begin position="314"/>
        <end position="336"/>
    </location>
</feature>
<dbReference type="PANTHER" id="PTHR30106">
    <property type="entry name" value="INNER MEMBRANE PROTEIN YEIH-RELATED"/>
    <property type="match status" value="1"/>
</dbReference>